<keyword evidence="10" id="KW-0333">Golgi apparatus</keyword>
<dbReference type="GO" id="GO:0008289">
    <property type="term" value="F:lipid binding"/>
    <property type="evidence" value="ECO:0007669"/>
    <property type="project" value="InterPro"/>
</dbReference>
<evidence type="ECO:0000256" key="8">
    <source>
        <dbReference type="ARBA" id="ARBA00022490"/>
    </source>
</evidence>
<dbReference type="InterPro" id="IPR051213">
    <property type="entry name" value="START_lipid_transfer"/>
</dbReference>
<dbReference type="PROSITE" id="PS50003">
    <property type="entry name" value="PH_DOMAIN"/>
    <property type="match status" value="1"/>
</dbReference>
<proteinExistence type="inferred from homology"/>
<evidence type="ECO:0000256" key="12">
    <source>
        <dbReference type="ARBA" id="ARBA00023055"/>
    </source>
</evidence>
<keyword evidence="11" id="KW-0175">Coiled coil</keyword>
<evidence type="ECO:0000259" key="16">
    <source>
        <dbReference type="PROSITE" id="PS50848"/>
    </source>
</evidence>
<dbReference type="Proteomes" id="UP000030758">
    <property type="component" value="Unassembled WGS sequence"/>
</dbReference>
<dbReference type="PANTHER" id="PTHR19308:SF53">
    <property type="entry name" value="CERAMIDE TRANSFER PROTEIN"/>
    <property type="match status" value="1"/>
</dbReference>
<dbReference type="PANTHER" id="PTHR19308">
    <property type="entry name" value="PHOSPHATIDYLCHOLINE TRANSFER PROTEIN"/>
    <property type="match status" value="1"/>
</dbReference>
<dbReference type="AlphaFoldDB" id="A0A085MWR3"/>
<dbReference type="SUPFAM" id="SSF50729">
    <property type="entry name" value="PH domain-like"/>
    <property type="match status" value="1"/>
</dbReference>
<dbReference type="SMART" id="SM00233">
    <property type="entry name" value="PH"/>
    <property type="match status" value="1"/>
</dbReference>
<evidence type="ECO:0000256" key="10">
    <source>
        <dbReference type="ARBA" id="ARBA00023034"/>
    </source>
</evidence>
<evidence type="ECO:0000256" key="5">
    <source>
        <dbReference type="ARBA" id="ARBA00008842"/>
    </source>
</evidence>
<evidence type="ECO:0000256" key="1">
    <source>
        <dbReference type="ARBA" id="ARBA00000074"/>
    </source>
</evidence>
<evidence type="ECO:0000259" key="15">
    <source>
        <dbReference type="PROSITE" id="PS50003"/>
    </source>
</evidence>
<feature type="domain" description="PH" evidence="15">
    <location>
        <begin position="214"/>
        <end position="308"/>
    </location>
</feature>
<keyword evidence="12" id="KW-0445">Lipid transport</keyword>
<keyword evidence="7" id="KW-0813">Transport</keyword>
<evidence type="ECO:0000256" key="3">
    <source>
        <dbReference type="ARBA" id="ARBA00004496"/>
    </source>
</evidence>
<dbReference type="Gene3D" id="2.30.29.30">
    <property type="entry name" value="Pleckstrin-homology domain (PH domain)/Phosphotyrosine-binding domain (PTB)"/>
    <property type="match status" value="1"/>
</dbReference>
<comment type="similarity">
    <text evidence="5">Belongs to the OSBP family.</text>
</comment>
<name>A0A085MWR3_9BILA</name>
<keyword evidence="9" id="KW-0256">Endoplasmic reticulum</keyword>
<evidence type="ECO:0000256" key="2">
    <source>
        <dbReference type="ARBA" id="ARBA00004240"/>
    </source>
</evidence>
<dbReference type="GO" id="GO:0005783">
    <property type="term" value="C:endoplasmic reticulum"/>
    <property type="evidence" value="ECO:0007669"/>
    <property type="project" value="UniProtKB-SubCell"/>
</dbReference>
<evidence type="ECO:0000256" key="6">
    <source>
        <dbReference type="ARBA" id="ARBA00021440"/>
    </source>
</evidence>
<reference evidence="17" key="1">
    <citation type="journal article" date="2014" name="Nat. Genet.">
        <title>Genome and transcriptome of the porcine whipworm Trichuris suis.</title>
        <authorList>
            <person name="Jex A.R."/>
            <person name="Nejsum P."/>
            <person name="Schwarz E.M."/>
            <person name="Hu L."/>
            <person name="Young N.D."/>
            <person name="Hall R.S."/>
            <person name="Korhonen P.K."/>
            <person name="Liao S."/>
            <person name="Thamsborg S."/>
            <person name="Xia J."/>
            <person name="Xu P."/>
            <person name="Wang S."/>
            <person name="Scheerlinck J.P."/>
            <person name="Hofmann A."/>
            <person name="Sternberg P.W."/>
            <person name="Wang J."/>
            <person name="Gasser R.B."/>
        </authorList>
    </citation>
    <scope>NUCLEOTIDE SEQUENCE [LARGE SCALE GENOMIC DNA]</scope>
    <source>
        <strain evidence="17">DCEP-RM93F</strain>
    </source>
</reference>
<evidence type="ECO:0000256" key="13">
    <source>
        <dbReference type="ARBA" id="ARBA00031527"/>
    </source>
</evidence>
<dbReference type="Gene3D" id="3.30.530.20">
    <property type="match status" value="1"/>
</dbReference>
<feature type="region of interest" description="Disordered" evidence="14">
    <location>
        <begin position="79"/>
        <end position="101"/>
    </location>
</feature>
<comment type="subcellular location">
    <subcellularLocation>
        <location evidence="3">Cytoplasm</location>
    </subcellularLocation>
    <subcellularLocation>
        <location evidence="2">Endoplasmic reticulum</location>
    </subcellularLocation>
    <subcellularLocation>
        <location evidence="4">Golgi apparatus</location>
    </subcellularLocation>
</comment>
<dbReference type="InterPro" id="IPR001849">
    <property type="entry name" value="PH_domain"/>
</dbReference>
<dbReference type="InterPro" id="IPR011993">
    <property type="entry name" value="PH-like_dom_sf"/>
</dbReference>
<evidence type="ECO:0000313" key="17">
    <source>
        <dbReference type="EMBL" id="KFD61659.1"/>
    </source>
</evidence>
<keyword evidence="8" id="KW-0963">Cytoplasm</keyword>
<dbReference type="SUPFAM" id="SSF55961">
    <property type="entry name" value="Bet v1-like"/>
    <property type="match status" value="1"/>
</dbReference>
<dbReference type="SMART" id="SM00234">
    <property type="entry name" value="START"/>
    <property type="match status" value="1"/>
</dbReference>
<dbReference type="Pfam" id="PF01852">
    <property type="entry name" value="START"/>
    <property type="match status" value="1"/>
</dbReference>
<gene>
    <name evidence="17" type="ORF">M514_26178</name>
</gene>
<dbReference type="CDD" id="cd13283">
    <property type="entry name" value="PH_GPBP"/>
    <property type="match status" value="1"/>
</dbReference>
<dbReference type="EMBL" id="KL367616">
    <property type="protein sequence ID" value="KFD61659.1"/>
    <property type="molecule type" value="Genomic_DNA"/>
</dbReference>
<dbReference type="InterPro" id="IPR023393">
    <property type="entry name" value="START-like_dom_sf"/>
</dbReference>
<dbReference type="InterPro" id="IPR041952">
    <property type="entry name" value="STARD11_START"/>
</dbReference>
<evidence type="ECO:0000256" key="7">
    <source>
        <dbReference type="ARBA" id="ARBA00022448"/>
    </source>
</evidence>
<evidence type="ECO:0000256" key="11">
    <source>
        <dbReference type="ARBA" id="ARBA00023054"/>
    </source>
</evidence>
<dbReference type="CDD" id="cd08872">
    <property type="entry name" value="START_STARD11-like"/>
    <property type="match status" value="1"/>
</dbReference>
<feature type="domain" description="START" evidence="16">
    <location>
        <begin position="584"/>
        <end position="789"/>
    </location>
</feature>
<dbReference type="InterPro" id="IPR041680">
    <property type="entry name" value="PH_8"/>
</dbReference>
<evidence type="ECO:0000256" key="14">
    <source>
        <dbReference type="SAM" id="MobiDB-lite"/>
    </source>
</evidence>
<evidence type="ECO:0000256" key="4">
    <source>
        <dbReference type="ARBA" id="ARBA00004555"/>
    </source>
</evidence>
<dbReference type="InterPro" id="IPR002913">
    <property type="entry name" value="START_lipid-bd_dom"/>
</dbReference>
<accession>A0A085MWR3</accession>
<organism evidence="17">
    <name type="scientific">Trichuris suis</name>
    <name type="common">pig whipworm</name>
    <dbReference type="NCBI Taxonomy" id="68888"/>
    <lineage>
        <taxon>Eukaryota</taxon>
        <taxon>Metazoa</taxon>
        <taxon>Ecdysozoa</taxon>
        <taxon>Nematoda</taxon>
        <taxon>Enoplea</taxon>
        <taxon>Dorylaimia</taxon>
        <taxon>Trichinellida</taxon>
        <taxon>Trichuridae</taxon>
        <taxon>Trichuris</taxon>
    </lineage>
</organism>
<dbReference type="Pfam" id="PF15409">
    <property type="entry name" value="PH_8"/>
    <property type="match status" value="1"/>
</dbReference>
<evidence type="ECO:0000256" key="9">
    <source>
        <dbReference type="ARBA" id="ARBA00022824"/>
    </source>
</evidence>
<dbReference type="PROSITE" id="PS50848">
    <property type="entry name" value="START"/>
    <property type="match status" value="1"/>
</dbReference>
<dbReference type="GO" id="GO:0035621">
    <property type="term" value="P:ER to Golgi ceramide transport"/>
    <property type="evidence" value="ECO:0007669"/>
    <property type="project" value="TreeGrafter"/>
</dbReference>
<sequence length="795" mass="89521">MVASNISSNFRATFIDINAKLSGLFWDRHRREMCSSPGRSSCLQAPPSDRLRQGPQLTALTLSRRALVHLVSQTVERAPNLPNTAATQQQMSNNEQTKRDVYPSVLKQDGRALQSRMNHITSLGMQSLNLAKRTIRRALASSHPSSEANDGVTSNFGLCSSDPLIGNDGPPNRRLCADIDVDPNSSACFIRSEDVANIDLACWPSEGEVHEGSPPVVAGILHKWTNYIHGWQPRYFILQGGTLAYYKSQDEIEFGCRGAVTVCKAVIQPNEFDSYRIDVSVNDCVWYLRTERAEDRQTWVDALEAYRADSGYGSQGELCRHGSLVSLTSNKSLASSSSFKLCRSLSEKIAELETYRDIVLRQVDVLQAYFDQSAGESPFNVMPAWARQTSRGFQGDNILDVDEVDSDRTLISTSMGSRGVPFATQEMDEDISLSESPPDITVPSMGKRAVDFRGEALTFKATTAGIEIDKRKRAEDHCRQVRHELQKLHAERNVLSFGGPDYEEGPHSALNEDEWYDAVDAALEKKDLEDKRLERLLSRTPTMVKLRSLERVTLPIGHPIAQEIELLTFEQVKYAMQGVQDGEWQLFSEDGEMKMYKREVEIEGLVCDPLKAVHFVRGVSASEYAHYFFEPEYKMDWDTTLEEVKVVERLSDDSMILHQVHKRVWPASQRESLFWSHIRRMQHLDRIGHPGLQDLIVVCNHDTTHAAVPPSSRIVRVGLTIAMVCQTVIDEGKSAETPLSRQDVSCKITYVAQVNPGGWAPSSVLRAVYKREYPKFLKRFTQYVLQKVEGRSLQL</sequence>
<protein>
    <recommendedName>
        <fullName evidence="6">Ceramide transfer protein</fullName>
    </recommendedName>
    <alternativeName>
        <fullName evidence="13">Collagen type IV alpha-3-binding protein</fullName>
    </alternativeName>
</protein>
<comment type="catalytic activity">
    <reaction evidence="1">
        <text>N-hexadecanoylsphing-4-enine(in) = N-hexadecanoylsphing-4-enine(out)</text>
        <dbReference type="Rhea" id="RHEA:45720"/>
        <dbReference type="ChEBI" id="CHEBI:72959"/>
    </reaction>
</comment>
<feature type="compositionally biased region" description="Polar residues" evidence="14">
    <location>
        <begin position="79"/>
        <end position="95"/>
    </location>
</feature>
<dbReference type="GO" id="GO:0005794">
    <property type="term" value="C:Golgi apparatus"/>
    <property type="evidence" value="ECO:0007669"/>
    <property type="project" value="UniProtKB-SubCell"/>
</dbReference>